<dbReference type="OrthoDB" id="6157800at2759"/>
<dbReference type="AlphaFoldDB" id="A0A9D4HS82"/>
<evidence type="ECO:0000256" key="1">
    <source>
        <dbReference type="SAM" id="MobiDB-lite"/>
    </source>
</evidence>
<feature type="region of interest" description="Disordered" evidence="1">
    <location>
        <begin position="311"/>
        <end position="333"/>
    </location>
</feature>
<evidence type="ECO:0000313" key="3">
    <source>
        <dbReference type="Proteomes" id="UP000828390"/>
    </source>
</evidence>
<reference evidence="2" key="1">
    <citation type="journal article" date="2019" name="bioRxiv">
        <title>The Genome of the Zebra Mussel, Dreissena polymorpha: A Resource for Invasive Species Research.</title>
        <authorList>
            <person name="McCartney M.A."/>
            <person name="Auch B."/>
            <person name="Kono T."/>
            <person name="Mallez S."/>
            <person name="Zhang Y."/>
            <person name="Obille A."/>
            <person name="Becker A."/>
            <person name="Abrahante J.E."/>
            <person name="Garbe J."/>
            <person name="Badalamenti J.P."/>
            <person name="Herman A."/>
            <person name="Mangelson H."/>
            <person name="Liachko I."/>
            <person name="Sullivan S."/>
            <person name="Sone E.D."/>
            <person name="Koren S."/>
            <person name="Silverstein K.A.T."/>
            <person name="Beckman K.B."/>
            <person name="Gohl D.M."/>
        </authorList>
    </citation>
    <scope>NUCLEOTIDE SEQUENCE</scope>
    <source>
        <strain evidence="2">Duluth1</strain>
        <tissue evidence="2">Whole animal</tissue>
    </source>
</reference>
<proteinExistence type="predicted"/>
<keyword evidence="3" id="KW-1185">Reference proteome</keyword>
<accession>A0A9D4HS82</accession>
<comment type="caution">
    <text evidence="2">The sequence shown here is derived from an EMBL/GenBank/DDBJ whole genome shotgun (WGS) entry which is preliminary data.</text>
</comment>
<dbReference type="Proteomes" id="UP000828390">
    <property type="component" value="Unassembled WGS sequence"/>
</dbReference>
<protein>
    <submittedName>
        <fullName evidence="2">Uncharacterized protein</fullName>
    </submittedName>
</protein>
<sequence length="409" mass="45795">MALPSRYPGIQRMMMKNHIAEVGAVQDVTSHDVSHGYDVMDRLSPHVGGMVGEEVYRCPVSTPTVTRRPSIKGQCHQPFIAFSSMNRSLRIPNELLSSKQFNFRSAKSRRPQTKPQRKNFDYYFVKESDKPVYIDAQMQSTWLNSLCSQPVNEIFGKYKRKSESFRNRPPARSTNSTPGEKALYTGWSCNVSSYGSPSVLSKSTASGSGYVALSRTSYSSSLDPNLRVYGYESDPDRIAVNPGFALFPTPPTTSNTYDDDDIPSSRGSPLFQKVFKNNANPNSASMFNTNMDLNVYEPYQRDKRFPEIRQRKSTLSPSRKRISVADGKDEIPPGIHLASAAMHDLQESPMQIVSIGQRSDRSIRSEKSDVMEKQISDNAKQSFSNGNLCAYRLPKNPLTMSLPELHGKG</sequence>
<reference evidence="2" key="2">
    <citation type="submission" date="2020-11" db="EMBL/GenBank/DDBJ databases">
        <authorList>
            <person name="McCartney M.A."/>
            <person name="Auch B."/>
            <person name="Kono T."/>
            <person name="Mallez S."/>
            <person name="Becker A."/>
            <person name="Gohl D.M."/>
            <person name="Silverstein K.A.T."/>
            <person name="Koren S."/>
            <person name="Bechman K.B."/>
            <person name="Herman A."/>
            <person name="Abrahante J.E."/>
            <person name="Garbe J."/>
        </authorList>
    </citation>
    <scope>NUCLEOTIDE SEQUENCE</scope>
    <source>
        <strain evidence="2">Duluth1</strain>
        <tissue evidence="2">Whole animal</tissue>
    </source>
</reference>
<evidence type="ECO:0000313" key="2">
    <source>
        <dbReference type="EMBL" id="KAH3729145.1"/>
    </source>
</evidence>
<dbReference type="EMBL" id="JAIWYP010000012">
    <property type="protein sequence ID" value="KAH3729145.1"/>
    <property type="molecule type" value="Genomic_DNA"/>
</dbReference>
<name>A0A9D4HS82_DREPO</name>
<organism evidence="2 3">
    <name type="scientific">Dreissena polymorpha</name>
    <name type="common">Zebra mussel</name>
    <name type="synonym">Mytilus polymorpha</name>
    <dbReference type="NCBI Taxonomy" id="45954"/>
    <lineage>
        <taxon>Eukaryota</taxon>
        <taxon>Metazoa</taxon>
        <taxon>Spiralia</taxon>
        <taxon>Lophotrochozoa</taxon>
        <taxon>Mollusca</taxon>
        <taxon>Bivalvia</taxon>
        <taxon>Autobranchia</taxon>
        <taxon>Heteroconchia</taxon>
        <taxon>Euheterodonta</taxon>
        <taxon>Imparidentia</taxon>
        <taxon>Neoheterodontei</taxon>
        <taxon>Myida</taxon>
        <taxon>Dreissenoidea</taxon>
        <taxon>Dreissenidae</taxon>
        <taxon>Dreissena</taxon>
    </lineage>
</organism>
<gene>
    <name evidence="2" type="ORF">DPMN_055108</name>
</gene>